<dbReference type="PANTHER" id="PTHR46394:SF1">
    <property type="entry name" value="PNPLA DOMAIN-CONTAINING PROTEIN"/>
    <property type="match status" value="1"/>
</dbReference>
<dbReference type="AlphaFoldDB" id="A0A1I3AHN0"/>
<sequence>MSSTRNSPGAEGRAGRTKKAAGTRNRTERRTERTERPENPTENTAGTRPADLVLEGGGVKGIGLVGAVATFAKSGYDFRRIAGTSAGALVGAVVAGLQVAGEPLDRLEEIARTLDYRKFRDRGRVGGVVGGVADRVGLGVLVDGMSLAVESGLFEGKYLHDWIAGVLKDLGVTTFGDLRLPPDPGSDLPAGHRYRLVVVASDVSRQRAARLPWDYPEYGLDPDDQPVADAVRASASIPYFFEPWTLRAGRANAARAALAGRGAGAGDATLVDGGLLWNFPITIFDRTDGKPPRWPTFGVRLSTRPGPVARSHPVRGPVELTAALVETLLLAHDVELAQQPCNLVRTTFVDSSAVSAVDFDVTSEQQDALLAEGSQAAREFLRTWDFDQYVTKCRGGPQ</sequence>
<evidence type="ECO:0000256" key="3">
    <source>
        <dbReference type="SAM" id="MobiDB-lite"/>
    </source>
</evidence>
<evidence type="ECO:0000313" key="5">
    <source>
        <dbReference type="EMBL" id="NYH82154.1"/>
    </source>
</evidence>
<dbReference type="RefSeq" id="WP_092888694.1">
    <property type="nucleotide sequence ID" value="NZ_FOOI01000019.1"/>
</dbReference>
<dbReference type="GO" id="GO:0016042">
    <property type="term" value="P:lipid catabolic process"/>
    <property type="evidence" value="ECO:0007669"/>
    <property type="project" value="UniProtKB-UniRule"/>
</dbReference>
<keyword evidence="8" id="KW-1185">Reference proteome</keyword>
<evidence type="ECO:0000256" key="2">
    <source>
        <dbReference type="PROSITE-ProRule" id="PRU01161"/>
    </source>
</evidence>
<dbReference type="Gene3D" id="3.40.1090.10">
    <property type="entry name" value="Cytosolic phospholipase A2 catalytic domain"/>
    <property type="match status" value="2"/>
</dbReference>
<reference evidence="5 8" key="2">
    <citation type="submission" date="2020-07" db="EMBL/GenBank/DDBJ databases">
        <title>Sequencing the genomes of 1000 actinobacteria strains.</title>
        <authorList>
            <person name="Klenk H.-P."/>
        </authorList>
    </citation>
    <scope>NUCLEOTIDE SEQUENCE [LARGE SCALE GENOMIC DNA]</scope>
    <source>
        <strain evidence="5 8">DSM 45117</strain>
    </source>
</reference>
<dbReference type="InterPro" id="IPR002641">
    <property type="entry name" value="PNPLA_dom"/>
</dbReference>
<dbReference type="EMBL" id="FOOI01000019">
    <property type="protein sequence ID" value="SFH49532.1"/>
    <property type="molecule type" value="Genomic_DNA"/>
</dbReference>
<evidence type="ECO:0000256" key="1">
    <source>
        <dbReference type="ARBA" id="ARBA00023098"/>
    </source>
</evidence>
<evidence type="ECO:0000313" key="8">
    <source>
        <dbReference type="Proteomes" id="UP000533017"/>
    </source>
</evidence>
<dbReference type="InterPro" id="IPR016035">
    <property type="entry name" value="Acyl_Trfase/lysoPLipase"/>
</dbReference>
<feature type="region of interest" description="Disordered" evidence="3">
    <location>
        <begin position="1"/>
        <end position="52"/>
    </location>
</feature>
<dbReference type="STRING" id="504797.SAMN05421678_11965"/>
<feature type="active site" description="Nucleophile" evidence="2">
    <location>
        <position position="85"/>
    </location>
</feature>
<feature type="active site" description="Proton acceptor" evidence="2">
    <location>
        <position position="272"/>
    </location>
</feature>
<feature type="short sequence motif" description="GXGXXG" evidence="2">
    <location>
        <begin position="56"/>
        <end position="61"/>
    </location>
</feature>
<dbReference type="EMBL" id="JACBZA010000001">
    <property type="protein sequence ID" value="NYH82154.1"/>
    <property type="molecule type" value="Genomic_DNA"/>
</dbReference>
<protein>
    <submittedName>
        <fullName evidence="6">NTE family protein</fullName>
    </submittedName>
</protein>
<dbReference type="OrthoDB" id="9770965at2"/>
<dbReference type="PANTHER" id="PTHR46394">
    <property type="entry name" value="ANNEXIN"/>
    <property type="match status" value="1"/>
</dbReference>
<reference evidence="6 7" key="1">
    <citation type="submission" date="2016-10" db="EMBL/GenBank/DDBJ databases">
        <authorList>
            <person name="de Groot N.N."/>
        </authorList>
    </citation>
    <scope>NUCLEOTIDE SEQUENCE [LARGE SCALE GENOMIC DNA]</scope>
    <source>
        <strain evidence="6 7">CPCC 202808</strain>
    </source>
</reference>
<accession>A0A1I3AHN0</accession>
<evidence type="ECO:0000259" key="4">
    <source>
        <dbReference type="PROSITE" id="PS51635"/>
    </source>
</evidence>
<keyword evidence="1 2" id="KW-0443">Lipid metabolism</keyword>
<dbReference type="CDD" id="cd07207">
    <property type="entry name" value="Pat_ExoU_VipD_like"/>
    <property type="match status" value="1"/>
</dbReference>
<organism evidence="6 7">
    <name type="scientific">Actinopolymorpha cephalotaxi</name>
    <dbReference type="NCBI Taxonomy" id="504797"/>
    <lineage>
        <taxon>Bacteria</taxon>
        <taxon>Bacillati</taxon>
        <taxon>Actinomycetota</taxon>
        <taxon>Actinomycetes</taxon>
        <taxon>Propionibacteriales</taxon>
        <taxon>Actinopolymorphaceae</taxon>
        <taxon>Actinopolymorpha</taxon>
    </lineage>
</organism>
<proteinExistence type="predicted"/>
<keyword evidence="2" id="KW-0378">Hydrolase</keyword>
<dbReference type="Pfam" id="PF01734">
    <property type="entry name" value="Patatin"/>
    <property type="match status" value="1"/>
</dbReference>
<evidence type="ECO:0000313" key="6">
    <source>
        <dbReference type="EMBL" id="SFH49532.1"/>
    </source>
</evidence>
<keyword evidence="2" id="KW-0442">Lipid degradation</keyword>
<dbReference type="GO" id="GO:0016787">
    <property type="term" value="F:hydrolase activity"/>
    <property type="evidence" value="ECO:0007669"/>
    <property type="project" value="UniProtKB-UniRule"/>
</dbReference>
<gene>
    <name evidence="5" type="ORF">FHR37_001005</name>
    <name evidence="6" type="ORF">SAMN05421678_11965</name>
</gene>
<feature type="domain" description="PNPLA" evidence="4">
    <location>
        <begin position="52"/>
        <end position="285"/>
    </location>
</feature>
<feature type="short sequence motif" description="GXSXG" evidence="2">
    <location>
        <begin position="83"/>
        <end position="87"/>
    </location>
</feature>
<name>A0A1I3AHN0_9ACTN</name>
<dbReference type="Proteomes" id="UP000533017">
    <property type="component" value="Unassembled WGS sequence"/>
</dbReference>
<dbReference type="PROSITE" id="PS51635">
    <property type="entry name" value="PNPLA"/>
    <property type="match status" value="1"/>
</dbReference>
<feature type="compositionally biased region" description="Basic and acidic residues" evidence="3">
    <location>
        <begin position="25"/>
        <end position="39"/>
    </location>
</feature>
<evidence type="ECO:0000313" key="7">
    <source>
        <dbReference type="Proteomes" id="UP000199052"/>
    </source>
</evidence>
<dbReference type="InterPro" id="IPR052580">
    <property type="entry name" value="Lipid_Hydrolase"/>
</dbReference>
<dbReference type="Proteomes" id="UP000199052">
    <property type="component" value="Unassembled WGS sequence"/>
</dbReference>
<feature type="short sequence motif" description="DGA/G" evidence="2">
    <location>
        <begin position="272"/>
        <end position="274"/>
    </location>
</feature>
<dbReference type="SUPFAM" id="SSF52151">
    <property type="entry name" value="FabD/lysophospholipase-like"/>
    <property type="match status" value="1"/>
</dbReference>